<dbReference type="PRINTS" id="PR00023">
    <property type="entry name" value="ZPELLUCIDA"/>
</dbReference>
<dbReference type="Pfam" id="PF00095">
    <property type="entry name" value="WAP"/>
    <property type="match status" value="1"/>
</dbReference>
<feature type="domain" description="SEA" evidence="10">
    <location>
        <begin position="750"/>
        <end position="864"/>
    </location>
</feature>
<keyword evidence="1 6" id="KW-0245">EGF-like domain</keyword>
<dbReference type="RefSeq" id="XP_021112130.1">
    <property type="nucleotide sequence ID" value="XM_021256471.1"/>
</dbReference>
<feature type="domain" description="EMI" evidence="14">
    <location>
        <begin position="34"/>
        <end position="107"/>
    </location>
</feature>
<feature type="domain" description="EGF-like" evidence="11">
    <location>
        <begin position="861"/>
        <end position="899"/>
    </location>
</feature>
<dbReference type="SMART" id="SM00181">
    <property type="entry name" value="EGF"/>
    <property type="match status" value="2"/>
</dbReference>
<feature type="transmembrane region" description="Helical" evidence="8">
    <location>
        <begin position="1233"/>
        <end position="1256"/>
    </location>
</feature>
<dbReference type="PANTHER" id="PTHR14002">
    <property type="entry name" value="ENDOGLIN/TGF-BETA RECEPTOR TYPE III"/>
    <property type="match status" value="1"/>
</dbReference>
<feature type="compositionally biased region" description="Pro residues" evidence="7">
    <location>
        <begin position="642"/>
        <end position="651"/>
    </location>
</feature>
<feature type="domain" description="SEA" evidence="10">
    <location>
        <begin position="310"/>
        <end position="424"/>
    </location>
</feature>
<dbReference type="Pfam" id="PF23344">
    <property type="entry name" value="ZP-N"/>
    <property type="match status" value="1"/>
</dbReference>
<dbReference type="PROSITE" id="PS50026">
    <property type="entry name" value="EGF_3"/>
    <property type="match status" value="2"/>
</dbReference>
<dbReference type="PANTHER" id="PTHR14002:SF22">
    <property type="entry name" value="UROMODULIN-LIKE 1"/>
    <property type="match status" value="1"/>
</dbReference>
<dbReference type="PROSITE" id="PS51034">
    <property type="entry name" value="ZP_2"/>
    <property type="match status" value="1"/>
</dbReference>
<keyword evidence="2 9" id="KW-0732">Signal</keyword>
<dbReference type="SMART" id="SM00060">
    <property type="entry name" value="FN3"/>
    <property type="match status" value="1"/>
</dbReference>
<dbReference type="InterPro" id="IPR003961">
    <property type="entry name" value="FN3_dom"/>
</dbReference>
<dbReference type="PROSITE" id="PS01187">
    <property type="entry name" value="EGF_CA"/>
    <property type="match status" value="3"/>
</dbReference>
<dbReference type="InterPro" id="IPR001881">
    <property type="entry name" value="EGF-like_Ca-bd_dom"/>
</dbReference>
<feature type="region of interest" description="Disordered" evidence="7">
    <location>
        <begin position="911"/>
        <end position="944"/>
    </location>
</feature>
<dbReference type="InterPro" id="IPR036116">
    <property type="entry name" value="FN3_sf"/>
</dbReference>
<dbReference type="FunFam" id="2.10.25.10:FF:000038">
    <property type="entry name" value="Fibrillin 2"/>
    <property type="match status" value="1"/>
</dbReference>
<evidence type="ECO:0000259" key="14">
    <source>
        <dbReference type="PROSITE" id="PS51041"/>
    </source>
</evidence>
<dbReference type="SMART" id="SM00217">
    <property type="entry name" value="WAP"/>
    <property type="match status" value="1"/>
</dbReference>
<accession>A0AAX6SUH4</accession>
<feature type="signal peptide" evidence="9">
    <location>
        <begin position="1"/>
        <end position="21"/>
    </location>
</feature>
<dbReference type="Gene3D" id="2.60.40.4100">
    <property type="entry name" value="Zona pellucida, ZP-C domain"/>
    <property type="match status" value="1"/>
</dbReference>
<keyword evidence="16" id="KW-1185">Reference proteome</keyword>
<evidence type="ECO:0000256" key="6">
    <source>
        <dbReference type="PROSITE-ProRule" id="PRU00076"/>
    </source>
</evidence>
<dbReference type="Gene3D" id="2.60.40.10">
    <property type="entry name" value="Immunoglobulins"/>
    <property type="match status" value="1"/>
</dbReference>
<dbReference type="PROSITE" id="PS50024">
    <property type="entry name" value="SEA"/>
    <property type="match status" value="2"/>
</dbReference>
<feature type="chain" id="PRO_5043994038" evidence="9">
    <location>
        <begin position="22"/>
        <end position="1281"/>
    </location>
</feature>
<dbReference type="InterPro" id="IPR055355">
    <property type="entry name" value="ZP-C"/>
</dbReference>
<keyword evidence="8" id="KW-1133">Transmembrane helix</keyword>
<dbReference type="SUPFAM" id="SSF57184">
    <property type="entry name" value="Growth factor receptor domain"/>
    <property type="match status" value="1"/>
</dbReference>
<feature type="region of interest" description="Disordered" evidence="7">
    <location>
        <begin position="489"/>
        <end position="651"/>
    </location>
</feature>
<keyword evidence="5" id="KW-0325">Glycoprotein</keyword>
<keyword evidence="3" id="KW-0677">Repeat</keyword>
<keyword evidence="8" id="KW-0812">Transmembrane</keyword>
<dbReference type="InterPro" id="IPR049883">
    <property type="entry name" value="NOTCH1_EGF-like"/>
</dbReference>
<evidence type="ECO:0000313" key="17">
    <source>
        <dbReference type="RefSeq" id="XP_021112130.1"/>
    </source>
</evidence>
<dbReference type="SUPFAM" id="SSF57256">
    <property type="entry name" value="Elafin-like"/>
    <property type="match status" value="1"/>
</dbReference>
<dbReference type="InterPro" id="IPR001507">
    <property type="entry name" value="ZP_dom"/>
</dbReference>
<feature type="domain" description="WAP" evidence="15">
    <location>
        <begin position="115"/>
        <end position="159"/>
    </location>
</feature>
<evidence type="ECO:0000256" key="2">
    <source>
        <dbReference type="ARBA" id="ARBA00022729"/>
    </source>
</evidence>
<dbReference type="CDD" id="cd00063">
    <property type="entry name" value="FN3"/>
    <property type="match status" value="1"/>
</dbReference>
<evidence type="ECO:0000259" key="15">
    <source>
        <dbReference type="PROSITE" id="PS51390"/>
    </source>
</evidence>
<keyword evidence="8" id="KW-0472">Membrane</keyword>
<dbReference type="PROSITE" id="PS50853">
    <property type="entry name" value="FN3"/>
    <property type="match status" value="1"/>
</dbReference>
<dbReference type="CTD" id="89766"/>
<feature type="domain" description="ZP" evidence="13">
    <location>
        <begin position="956"/>
        <end position="1198"/>
    </location>
</feature>
<protein>
    <submittedName>
        <fullName evidence="17">Uromodulin-like 1</fullName>
    </submittedName>
</protein>
<organism evidence="16 17">
    <name type="scientific">Heterocephalus glaber</name>
    <name type="common">Naked mole rat</name>
    <dbReference type="NCBI Taxonomy" id="10181"/>
    <lineage>
        <taxon>Eukaryota</taxon>
        <taxon>Metazoa</taxon>
        <taxon>Chordata</taxon>
        <taxon>Craniata</taxon>
        <taxon>Vertebrata</taxon>
        <taxon>Euteleostomi</taxon>
        <taxon>Mammalia</taxon>
        <taxon>Eutheria</taxon>
        <taxon>Euarchontoglires</taxon>
        <taxon>Glires</taxon>
        <taxon>Rodentia</taxon>
        <taxon>Hystricomorpha</taxon>
        <taxon>Bathyergidae</taxon>
        <taxon>Heterocephalus</taxon>
    </lineage>
</organism>
<evidence type="ECO:0000256" key="5">
    <source>
        <dbReference type="ARBA" id="ARBA00023180"/>
    </source>
</evidence>
<dbReference type="InterPro" id="IPR018097">
    <property type="entry name" value="EGF_Ca-bd_CS"/>
</dbReference>
<evidence type="ECO:0000256" key="4">
    <source>
        <dbReference type="ARBA" id="ARBA00023157"/>
    </source>
</evidence>
<dbReference type="InterPro" id="IPR055356">
    <property type="entry name" value="ZP-N"/>
</dbReference>
<reference evidence="17" key="1">
    <citation type="submission" date="2025-08" db="UniProtKB">
        <authorList>
            <consortium name="RefSeq"/>
        </authorList>
    </citation>
    <scope>IDENTIFICATION</scope>
</reference>
<dbReference type="GO" id="GO:0030414">
    <property type="term" value="F:peptidase inhibitor activity"/>
    <property type="evidence" value="ECO:0007669"/>
    <property type="project" value="InterPro"/>
</dbReference>
<gene>
    <name evidence="17" type="primary">Umodl1</name>
</gene>
<dbReference type="SMART" id="SM00179">
    <property type="entry name" value="EGF_CA"/>
    <property type="match status" value="3"/>
</dbReference>
<feature type="compositionally biased region" description="Polar residues" evidence="7">
    <location>
        <begin position="623"/>
        <end position="632"/>
    </location>
</feature>
<dbReference type="CDD" id="cd00054">
    <property type="entry name" value="EGF_CA"/>
    <property type="match status" value="3"/>
</dbReference>
<dbReference type="InterPro" id="IPR036645">
    <property type="entry name" value="Elafin-like_sf"/>
</dbReference>
<feature type="compositionally biased region" description="Gly residues" evidence="7">
    <location>
        <begin position="528"/>
        <end position="540"/>
    </location>
</feature>
<dbReference type="Proteomes" id="UP000694906">
    <property type="component" value="Unplaced"/>
</dbReference>
<dbReference type="GeneID" id="101718526"/>
<dbReference type="InterPro" id="IPR000082">
    <property type="entry name" value="SEA_dom"/>
</dbReference>
<evidence type="ECO:0000256" key="9">
    <source>
        <dbReference type="SAM" id="SignalP"/>
    </source>
</evidence>
<feature type="domain" description="Fibronectin type-III" evidence="12">
    <location>
        <begin position="667"/>
        <end position="753"/>
    </location>
</feature>
<dbReference type="GO" id="GO:0071944">
    <property type="term" value="C:cell periphery"/>
    <property type="evidence" value="ECO:0007669"/>
    <property type="project" value="UniProtKB-ARBA"/>
</dbReference>
<dbReference type="Pfam" id="PF07645">
    <property type="entry name" value="EGF_CA"/>
    <property type="match status" value="3"/>
</dbReference>
<evidence type="ECO:0000256" key="7">
    <source>
        <dbReference type="SAM" id="MobiDB-lite"/>
    </source>
</evidence>
<dbReference type="SUPFAM" id="SSF49265">
    <property type="entry name" value="Fibronectin type III"/>
    <property type="match status" value="1"/>
</dbReference>
<dbReference type="InterPro" id="IPR048290">
    <property type="entry name" value="ZP_chr"/>
</dbReference>
<dbReference type="PROSITE" id="PS51390">
    <property type="entry name" value="WAP"/>
    <property type="match status" value="1"/>
</dbReference>
<evidence type="ECO:0000259" key="12">
    <source>
        <dbReference type="PROSITE" id="PS50853"/>
    </source>
</evidence>
<dbReference type="Gene3D" id="2.10.25.10">
    <property type="entry name" value="Laminin"/>
    <property type="match status" value="3"/>
</dbReference>
<dbReference type="GO" id="GO:0005509">
    <property type="term" value="F:calcium ion binding"/>
    <property type="evidence" value="ECO:0007669"/>
    <property type="project" value="InterPro"/>
</dbReference>
<dbReference type="PROSITE" id="PS51041">
    <property type="entry name" value="EMI"/>
    <property type="match status" value="1"/>
</dbReference>
<dbReference type="CDD" id="cd00199">
    <property type="entry name" value="WAP"/>
    <property type="match status" value="1"/>
</dbReference>
<sequence length="1281" mass="136084">MPGMLRLVLLALASAVGHSWASGLTVETGLSLLSYQLCSYQETRTEQRVEAVQSSHVTYVACGGWIPWRRCPKTVYRTQYLTVEAPEARNVTACCEGYEQLGVYCVLPLNRSAEFASRPGLCPTAALEAPVSSCSSDTDCPGLQKCCPQQGGHLCMAPSPSGSEGSLVSWYNVTMRVKTDFKDLRGADPELRSHSRLLCSLVTSALQPLDSAVHYLGSASGDSSTTVSQLLLGLAQPLSVANVSALLDDIMKRVCEVMGIQVKDVDECVYAGLHTCSQRQRCLNLEGSYQCISPQALTLPPPMLSHTREDTRVFEVVIRITDRNLTDQLLDGSSEEHRNFSQQLLREVENSFPPAVSDLHRRGKLKLQIASLRAGSLVVSLRVTVRDPESPVGVSTLAPMLQPLCASSVFQIDPQGTQVQDWDECAHSSEHDCLPAARCVNLEGSYTCQCREAKDASPGRAGQACEGDEVSPSGRALSAATGVTAPALGTGTTALVPEPPTLSLSPRNLGGSPTAAQAQTPGSPPTRGAGGTVGHGGNSTGPGRWDKGPSVAPDPGPGHGVTGGVASTAFFPRAPGPSPGSPQGTTDGPVQPPGQSRGNITMELPPLPASPTGPPGHVEWHSSRPTTGTPLSSVGLRHEDPGPSPFPDSPTVPTPVALKTPGCGPVPIRKVTISNVTSTSFHLAWVADVALHPTFHLAAVSPRSPAVGLDTQEPSATLSGLDPGVLYLVHITAKACGKEGARMQLKVRTAAQKLRGRVRISSIRYSESFQDASSEQYRDFLGLFSRAVRDSLAAALPQHVDTGGIRMSVTSITNSSGSVVVEFDLLITVALDVREASAVFLDALGNVSRLEVVRSDAVIWDYDECERMEDDCVPGAACRNILGSFTCSCEGGAPDSHVEYSGRACVGGSADSSTLTPGPEQRPTRAGTSAALLPDTSPVAQGPPPRLTLTDAVRVLCEVERVAIAIQKRFLWQEAIPEASLYLGQPACNVSLSNASHVLLAVSWAECGTLVQSNKTSTVVKTVLRNDQSPDGVIHHPTILSPIRCVFRNDLLTSLGYTPKWGVPSLVEDLHGAGTFVTEMQLFVGDSPIPQNHSVSASDDVKIQVGLDGQNSLKVVLMECWATPSSDARDPVTFGFINNSCPIPNTHTRVIQNGDSSKAQFKLRIFSFINNSIVYLHCKLRVCMESPGTTCKINCNDFRFLKSNQGSAVLQATWGPLFRSDGVYPRAKPHVGAGYVTLTVVAALALVAGAVTLLILRYQRSTGKYSFRMQPGSFGYQVFSG</sequence>
<dbReference type="Gene3D" id="4.10.75.10">
    <property type="entry name" value="Elafin-like"/>
    <property type="match status" value="1"/>
</dbReference>
<dbReference type="Gene3D" id="2.60.40.3210">
    <property type="entry name" value="Zona pellucida, ZP-N domain"/>
    <property type="match status" value="1"/>
</dbReference>
<evidence type="ECO:0000256" key="8">
    <source>
        <dbReference type="SAM" id="Phobius"/>
    </source>
</evidence>
<dbReference type="SMART" id="SM00241">
    <property type="entry name" value="ZP"/>
    <property type="match status" value="1"/>
</dbReference>
<dbReference type="InterPro" id="IPR011489">
    <property type="entry name" value="EMI_domain"/>
</dbReference>
<evidence type="ECO:0000259" key="13">
    <source>
        <dbReference type="PROSITE" id="PS51034"/>
    </source>
</evidence>
<evidence type="ECO:0000259" key="10">
    <source>
        <dbReference type="PROSITE" id="PS50024"/>
    </source>
</evidence>
<dbReference type="PROSITE" id="PS00010">
    <property type="entry name" value="ASX_HYDROXYL"/>
    <property type="match status" value="2"/>
</dbReference>
<comment type="caution">
    <text evidence="6">Lacks conserved residue(s) required for the propagation of feature annotation.</text>
</comment>
<dbReference type="InterPro" id="IPR013783">
    <property type="entry name" value="Ig-like_fold"/>
</dbReference>
<dbReference type="GO" id="GO:0005576">
    <property type="term" value="C:extracellular region"/>
    <property type="evidence" value="ECO:0007669"/>
    <property type="project" value="InterPro"/>
</dbReference>
<name>A0AAX6SUH4_HETGA</name>
<dbReference type="InterPro" id="IPR009030">
    <property type="entry name" value="Growth_fac_rcpt_cys_sf"/>
</dbReference>
<evidence type="ECO:0000313" key="16">
    <source>
        <dbReference type="Proteomes" id="UP000694906"/>
    </source>
</evidence>
<dbReference type="Pfam" id="PF00100">
    <property type="entry name" value="Zona_pellucida"/>
    <property type="match status" value="1"/>
</dbReference>
<dbReference type="InterPro" id="IPR000152">
    <property type="entry name" value="EGF-type_Asp/Asn_hydroxyl_site"/>
</dbReference>
<dbReference type="InterPro" id="IPR000742">
    <property type="entry name" value="EGF"/>
</dbReference>
<feature type="domain" description="EGF-like" evidence="11">
    <location>
        <begin position="421"/>
        <end position="466"/>
    </location>
</feature>
<proteinExistence type="predicted"/>
<feature type="compositionally biased region" description="Pro residues" evidence="7">
    <location>
        <begin position="605"/>
        <end position="614"/>
    </location>
</feature>
<dbReference type="InterPro" id="IPR042235">
    <property type="entry name" value="ZP-C_dom"/>
</dbReference>
<keyword evidence="4" id="KW-1015">Disulfide bond</keyword>
<evidence type="ECO:0000259" key="11">
    <source>
        <dbReference type="PROSITE" id="PS50026"/>
    </source>
</evidence>
<dbReference type="InterPro" id="IPR008197">
    <property type="entry name" value="WAP_dom"/>
</dbReference>
<evidence type="ECO:0000256" key="3">
    <source>
        <dbReference type="ARBA" id="ARBA00022737"/>
    </source>
</evidence>
<evidence type="ECO:0000256" key="1">
    <source>
        <dbReference type="ARBA" id="ARBA00022536"/>
    </source>
</evidence>